<dbReference type="RefSeq" id="WP_106587372.1">
    <property type="nucleotide sequence ID" value="NZ_PYAV01000001.1"/>
</dbReference>
<comment type="caution">
    <text evidence="1">The sequence shown here is derived from an EMBL/GenBank/DDBJ whole genome shotgun (WGS) entry which is preliminary data.</text>
</comment>
<dbReference type="Proteomes" id="UP000242310">
    <property type="component" value="Unassembled WGS sequence"/>
</dbReference>
<organism evidence="1 2">
    <name type="scientific">Salsuginibacillus halophilus</name>
    <dbReference type="NCBI Taxonomy" id="517424"/>
    <lineage>
        <taxon>Bacteria</taxon>
        <taxon>Bacillati</taxon>
        <taxon>Bacillota</taxon>
        <taxon>Bacilli</taxon>
        <taxon>Bacillales</taxon>
        <taxon>Bacillaceae</taxon>
        <taxon>Salsuginibacillus</taxon>
    </lineage>
</organism>
<proteinExistence type="predicted"/>
<dbReference type="EMBL" id="PYAV01000001">
    <property type="protein sequence ID" value="PSL51298.1"/>
    <property type="molecule type" value="Genomic_DNA"/>
</dbReference>
<protein>
    <submittedName>
        <fullName evidence="1">Stage VI sporulation protein F</fullName>
    </submittedName>
</protein>
<gene>
    <name evidence="1" type="ORF">B0H94_101211</name>
</gene>
<evidence type="ECO:0000313" key="2">
    <source>
        <dbReference type="Proteomes" id="UP000242310"/>
    </source>
</evidence>
<reference evidence="1 2" key="1">
    <citation type="submission" date="2018-03" db="EMBL/GenBank/DDBJ databases">
        <title>Genomic Encyclopedia of Type Strains, Phase III (KMG-III): the genomes of soil and plant-associated and newly described type strains.</title>
        <authorList>
            <person name="Whitman W."/>
        </authorList>
    </citation>
    <scope>NUCLEOTIDE SEQUENCE [LARGE SCALE GENOMIC DNA]</scope>
    <source>
        <strain evidence="1 2">CGMCC 1.07653</strain>
    </source>
</reference>
<dbReference type="InterPro" id="IPR025942">
    <property type="entry name" value="SpoVIF"/>
</dbReference>
<dbReference type="AlphaFoldDB" id="A0A2P8HYI3"/>
<keyword evidence="2" id="KW-1185">Reference proteome</keyword>
<accession>A0A2P8HYI3</accession>
<evidence type="ECO:0000313" key="1">
    <source>
        <dbReference type="EMBL" id="PSL51298.1"/>
    </source>
</evidence>
<dbReference type="OrthoDB" id="2474248at2"/>
<name>A0A2P8HYI3_9BACI</name>
<sequence length="84" mass="10112">MDWNKQLAHIQNRTGLTLPELLKLSEEVQQTDFQDERSIRRLLRKVGHMTDRDFTKSQEDEAVRVVLRNNQQVDFNELMRILKF</sequence>
<dbReference type="Pfam" id="PF14069">
    <property type="entry name" value="SpoVIF"/>
    <property type="match status" value="1"/>
</dbReference>